<dbReference type="InterPro" id="IPR015424">
    <property type="entry name" value="PyrdxlP-dep_Trfase"/>
</dbReference>
<dbReference type="Gene3D" id="3.90.1150.10">
    <property type="entry name" value="Aspartate Aminotransferase, domain 1"/>
    <property type="match status" value="1"/>
</dbReference>
<evidence type="ECO:0000313" key="6">
    <source>
        <dbReference type="Proteomes" id="UP000002058"/>
    </source>
</evidence>
<dbReference type="InterPro" id="IPR015421">
    <property type="entry name" value="PyrdxlP-dep_Trfase_major"/>
</dbReference>
<keyword evidence="2 5" id="KW-0808">Transferase</keyword>
<dbReference type="HOGENOM" id="CLU_015846_7_2_1"/>
<dbReference type="EMBL" id="CH476616">
    <property type="protein sequence ID" value="EEP78485.1"/>
    <property type="molecule type" value="Genomic_DNA"/>
</dbReference>
<feature type="compositionally biased region" description="Polar residues" evidence="3">
    <location>
        <begin position="64"/>
        <end position="83"/>
    </location>
</feature>
<feature type="compositionally biased region" description="Low complexity" evidence="3">
    <location>
        <begin position="54"/>
        <end position="63"/>
    </location>
</feature>
<dbReference type="GeneID" id="8442814"/>
<dbReference type="SUPFAM" id="SSF53383">
    <property type="entry name" value="PLP-dependent transferases"/>
    <property type="match status" value="1"/>
</dbReference>
<reference evidence="6" key="1">
    <citation type="journal article" date="2009" name="Genome Res.">
        <title>Comparative genomic analyses of the human fungal pathogens Coccidioides and their relatives.</title>
        <authorList>
            <person name="Sharpton T.J."/>
            <person name="Stajich J.E."/>
            <person name="Rounsley S.D."/>
            <person name="Gardner M.J."/>
            <person name="Wortman J.R."/>
            <person name="Jordar V.S."/>
            <person name="Maiti R."/>
            <person name="Kodira C.D."/>
            <person name="Neafsey D.E."/>
            <person name="Zeng Q."/>
            <person name="Hung C.-Y."/>
            <person name="McMahan C."/>
            <person name="Muszewska A."/>
            <person name="Grynberg M."/>
            <person name="Mandel M.A."/>
            <person name="Kellner E.M."/>
            <person name="Barker B.M."/>
            <person name="Galgiani J.N."/>
            <person name="Orbach M.J."/>
            <person name="Kirkland T.N."/>
            <person name="Cole G.T."/>
            <person name="Henn M.R."/>
            <person name="Birren B.W."/>
            <person name="Taylor J.W."/>
        </authorList>
    </citation>
    <scope>NUCLEOTIDE SEQUENCE [LARGE SCALE GENOMIC DNA]</scope>
    <source>
        <strain evidence="6">UAMH 1704</strain>
    </source>
</reference>
<dbReference type="InterPro" id="IPR004839">
    <property type="entry name" value="Aminotransferase_I/II_large"/>
</dbReference>
<dbReference type="InterPro" id="IPR015422">
    <property type="entry name" value="PyrdxlP-dep_Trfase_small"/>
</dbReference>
<evidence type="ECO:0000313" key="5">
    <source>
        <dbReference type="EMBL" id="EEP78485.1"/>
    </source>
</evidence>
<dbReference type="PANTHER" id="PTHR13693:SF3">
    <property type="entry name" value="LD36009P"/>
    <property type="match status" value="1"/>
</dbReference>
<dbReference type="GO" id="GO:0046512">
    <property type="term" value="P:sphingosine biosynthetic process"/>
    <property type="evidence" value="ECO:0007669"/>
    <property type="project" value="TreeGrafter"/>
</dbReference>
<proteinExistence type="predicted"/>
<dbReference type="OrthoDB" id="65434at2759"/>
<dbReference type="STRING" id="336963.C4JQI6"/>
<name>C4JQI6_UNCRE</name>
<organism evidence="5 6">
    <name type="scientific">Uncinocarpus reesii (strain UAMH 1704)</name>
    <dbReference type="NCBI Taxonomy" id="336963"/>
    <lineage>
        <taxon>Eukaryota</taxon>
        <taxon>Fungi</taxon>
        <taxon>Dikarya</taxon>
        <taxon>Ascomycota</taxon>
        <taxon>Pezizomycotina</taxon>
        <taxon>Eurotiomycetes</taxon>
        <taxon>Eurotiomycetidae</taxon>
        <taxon>Onygenales</taxon>
        <taxon>Onygenaceae</taxon>
        <taxon>Uncinocarpus</taxon>
    </lineage>
</organism>
<dbReference type="Gene3D" id="3.40.640.10">
    <property type="entry name" value="Type I PLP-dependent aspartate aminotransferase-like (Major domain)"/>
    <property type="match status" value="1"/>
</dbReference>
<dbReference type="FunCoup" id="C4JQI6">
    <property type="interactions" value="353"/>
</dbReference>
<dbReference type="Pfam" id="PF00155">
    <property type="entry name" value="Aminotran_1_2"/>
    <property type="match status" value="1"/>
</dbReference>
<dbReference type="InterPro" id="IPR050087">
    <property type="entry name" value="AON_synthase_class-II"/>
</dbReference>
<sequence length="551" mass="60543">MPRRPTSSFVNKSSDSPSPSSTTLPKKDAPKPTNHNRNRFSQLFLNSTRSKLEAQQAALGGQQPSTSTQSPVATGSTPSSLPVISLSTADASTMDVPATTLFQPPSPREARRVAKQHAQFGPLGHPTHRCTSRHQGAFGHVRDFFGKRFKEKDYRHLKPQNGYGALNSDFDNFYVRRLKLRINDCFERPVTGVPGRYITLIDRVSNDQNRHFHFTGTTTDTLNMSSYNYLGFAQSEGPCADAVEQTIKKYGISSVGTRVDAGTQDLHLEVEDLVARFVGKEASMVFSMGFGTNAGIFPALVSKGCLIISDELNHASIRYGARLSGASIEMFKHNDVSALEKKLREVISQGQPRTHRPWKKILVVVEGLYSMEGSMCNLPGILALRRKYKFNLFIDEAHSIGAIGPRGRGICDYFGIDTKEVDILMGTLTKSFGANGGYIAADKTVIDKLRASNAAVFFGEAPTPPILAQISTSLRIITGELVPGPRGRETPELKFSSGVAGGALPPPDGVSAEMENDWYRQQSANGQIIPPRWRYEDVIRRGVQDVKRPLR</sequence>
<evidence type="ECO:0000256" key="3">
    <source>
        <dbReference type="SAM" id="MobiDB-lite"/>
    </source>
</evidence>
<keyword evidence="6" id="KW-1185">Reference proteome</keyword>
<protein>
    <submittedName>
        <fullName evidence="5">Serine palmitoyltransferase 2</fullName>
    </submittedName>
</protein>
<comment type="cofactor">
    <cofactor evidence="1">
        <name>pyridoxal 5'-phosphate</name>
        <dbReference type="ChEBI" id="CHEBI:597326"/>
    </cofactor>
</comment>
<dbReference type="GO" id="GO:0017059">
    <property type="term" value="C:serine palmitoyltransferase complex"/>
    <property type="evidence" value="ECO:0007669"/>
    <property type="project" value="TreeGrafter"/>
</dbReference>
<gene>
    <name evidence="5" type="ORF">UREG_03331</name>
</gene>
<accession>C4JQI6</accession>
<dbReference type="GO" id="GO:0046513">
    <property type="term" value="P:ceramide biosynthetic process"/>
    <property type="evidence" value="ECO:0007669"/>
    <property type="project" value="TreeGrafter"/>
</dbReference>
<feature type="compositionally biased region" description="Low complexity" evidence="3">
    <location>
        <begin position="7"/>
        <end position="21"/>
    </location>
</feature>
<evidence type="ECO:0000256" key="1">
    <source>
        <dbReference type="ARBA" id="ARBA00001933"/>
    </source>
</evidence>
<dbReference type="VEuPathDB" id="FungiDB:UREG_03331"/>
<evidence type="ECO:0000256" key="2">
    <source>
        <dbReference type="ARBA" id="ARBA00022679"/>
    </source>
</evidence>
<evidence type="ECO:0000259" key="4">
    <source>
        <dbReference type="Pfam" id="PF00155"/>
    </source>
</evidence>
<feature type="domain" description="Aminotransferase class I/classII large" evidence="4">
    <location>
        <begin position="220"/>
        <end position="470"/>
    </location>
</feature>
<dbReference type="InParanoid" id="C4JQI6"/>
<dbReference type="PANTHER" id="PTHR13693">
    <property type="entry name" value="CLASS II AMINOTRANSFERASE/8-AMINO-7-OXONONANOATE SYNTHASE"/>
    <property type="match status" value="1"/>
</dbReference>
<dbReference type="Proteomes" id="UP000002058">
    <property type="component" value="Unassembled WGS sequence"/>
</dbReference>
<dbReference type="eggNOG" id="KOG1357">
    <property type="taxonomic scope" value="Eukaryota"/>
</dbReference>
<dbReference type="GO" id="GO:0004758">
    <property type="term" value="F:serine C-palmitoyltransferase activity"/>
    <property type="evidence" value="ECO:0007669"/>
    <property type="project" value="TreeGrafter"/>
</dbReference>
<dbReference type="GO" id="GO:0030170">
    <property type="term" value="F:pyridoxal phosphate binding"/>
    <property type="evidence" value="ECO:0007669"/>
    <property type="project" value="InterPro"/>
</dbReference>
<feature type="region of interest" description="Disordered" evidence="3">
    <location>
        <begin position="1"/>
        <end position="83"/>
    </location>
</feature>
<dbReference type="GO" id="GO:0016020">
    <property type="term" value="C:membrane"/>
    <property type="evidence" value="ECO:0007669"/>
    <property type="project" value="GOC"/>
</dbReference>
<dbReference type="AlphaFoldDB" id="C4JQI6"/>
<dbReference type="KEGG" id="ure:UREG_03331"/>
<feature type="compositionally biased region" description="Polar residues" evidence="3">
    <location>
        <begin position="33"/>
        <end position="49"/>
    </location>
</feature>
<dbReference type="OMA" id="REENYTH"/>
<dbReference type="RefSeq" id="XP_002543814.1">
    <property type="nucleotide sequence ID" value="XM_002543768.1"/>
</dbReference>